<feature type="non-terminal residue" evidence="2">
    <location>
        <position position="1"/>
    </location>
</feature>
<dbReference type="InterPro" id="IPR051922">
    <property type="entry name" value="Bact_Sporulation_Assoc"/>
</dbReference>
<gene>
    <name evidence="2" type="ORF">DRJ04_02825</name>
</gene>
<proteinExistence type="predicted"/>
<organism evidence="2 3">
    <name type="scientific">Aerophobetes bacterium</name>
    <dbReference type="NCBI Taxonomy" id="2030807"/>
    <lineage>
        <taxon>Bacteria</taxon>
        <taxon>Candidatus Aerophobota</taxon>
    </lineage>
</organism>
<dbReference type="GO" id="GO:0030288">
    <property type="term" value="C:outer membrane-bounded periplasmic space"/>
    <property type="evidence" value="ECO:0007669"/>
    <property type="project" value="TreeGrafter"/>
</dbReference>
<dbReference type="PANTHER" id="PTHR30032">
    <property type="entry name" value="N-ACETYLMURAMOYL-L-ALANINE AMIDASE-RELATED"/>
    <property type="match status" value="1"/>
</dbReference>
<evidence type="ECO:0000259" key="1">
    <source>
        <dbReference type="Pfam" id="PF08486"/>
    </source>
</evidence>
<sequence>NTLSLEEYLYGLIKLEISPEWPLSTLCAQAIVARTYAIRKLWEGNSLITNLPAHQAYGGIKAEDARGRIAVDLTRGEILVYQGEPVNSVYHACSGGYTASSREVWGEDFPYLRAQPDPFSTLSPYSRWTVRISKQKLEEILQKIGLRLKGIKALKILEKDTSGRCKLLLILAENTSQIIPGKKLREIMGFNVLRSTFFQVENEKDEFVFRGKGWGHGVGMSQWGAAKMGKMGYTTEEILRFYYPETRIDKIY</sequence>
<feature type="domain" description="Sporulation stage II protein D amidase enhancer LytB N-terminal" evidence="1">
    <location>
        <begin position="1"/>
        <end position="81"/>
    </location>
</feature>
<dbReference type="GO" id="GO:0030435">
    <property type="term" value="P:sporulation resulting in formation of a cellular spore"/>
    <property type="evidence" value="ECO:0007669"/>
    <property type="project" value="InterPro"/>
</dbReference>
<evidence type="ECO:0000313" key="3">
    <source>
        <dbReference type="Proteomes" id="UP000280417"/>
    </source>
</evidence>
<dbReference type="Proteomes" id="UP000280417">
    <property type="component" value="Unassembled WGS sequence"/>
</dbReference>
<dbReference type="AlphaFoldDB" id="A0A662DIR9"/>
<dbReference type="NCBIfam" id="TIGR02669">
    <property type="entry name" value="SpoIID_LytB"/>
    <property type="match status" value="1"/>
</dbReference>
<reference evidence="2 3" key="1">
    <citation type="submission" date="2018-06" db="EMBL/GenBank/DDBJ databases">
        <title>Extensive metabolic versatility and redundancy in microbially diverse, dynamic hydrothermal sediments.</title>
        <authorList>
            <person name="Dombrowski N."/>
            <person name="Teske A."/>
            <person name="Baker B.J."/>
        </authorList>
    </citation>
    <scope>NUCLEOTIDE SEQUENCE [LARGE SCALE GENOMIC DNA]</scope>
    <source>
        <strain evidence="2">B3_G15</strain>
    </source>
</reference>
<protein>
    <submittedName>
        <fullName evidence="2">Stage II sporulation protein D</fullName>
    </submittedName>
</protein>
<evidence type="ECO:0000313" key="2">
    <source>
        <dbReference type="EMBL" id="RLE14203.1"/>
    </source>
</evidence>
<accession>A0A662DIR9</accession>
<dbReference type="InterPro" id="IPR013693">
    <property type="entry name" value="SpoIID/LytB_N"/>
</dbReference>
<name>A0A662DIR9_UNCAE</name>
<dbReference type="PANTHER" id="PTHR30032:SF4">
    <property type="entry name" value="AMIDASE ENHANCER"/>
    <property type="match status" value="1"/>
</dbReference>
<dbReference type="InterPro" id="IPR013486">
    <property type="entry name" value="SpoIID/LytB"/>
</dbReference>
<dbReference type="EMBL" id="QMQA01000055">
    <property type="protein sequence ID" value="RLE14203.1"/>
    <property type="molecule type" value="Genomic_DNA"/>
</dbReference>
<comment type="caution">
    <text evidence="2">The sequence shown here is derived from an EMBL/GenBank/DDBJ whole genome shotgun (WGS) entry which is preliminary data.</text>
</comment>
<dbReference type="Pfam" id="PF08486">
    <property type="entry name" value="SpoIID"/>
    <property type="match status" value="1"/>
</dbReference>